<organism evidence="4 5">
    <name type="scientific">Paenimyroides aestuarii</name>
    <dbReference type="NCBI Taxonomy" id="2968490"/>
    <lineage>
        <taxon>Bacteria</taxon>
        <taxon>Pseudomonadati</taxon>
        <taxon>Bacteroidota</taxon>
        <taxon>Flavobacteriia</taxon>
        <taxon>Flavobacteriales</taxon>
        <taxon>Flavobacteriaceae</taxon>
        <taxon>Paenimyroides</taxon>
    </lineage>
</organism>
<dbReference type="SUPFAM" id="SSF52833">
    <property type="entry name" value="Thioredoxin-like"/>
    <property type="match status" value="1"/>
</dbReference>
<keyword evidence="2 4" id="KW-0560">Oxidoreductase</keyword>
<evidence type="ECO:0000313" key="5">
    <source>
        <dbReference type="Proteomes" id="UP001317001"/>
    </source>
</evidence>
<dbReference type="InterPro" id="IPR036249">
    <property type="entry name" value="Thioredoxin-like_sf"/>
</dbReference>
<keyword evidence="5" id="KW-1185">Reference proteome</keyword>
<dbReference type="EC" id="1.20.4.1" evidence="4"/>
<dbReference type="InterPro" id="IPR006660">
    <property type="entry name" value="Arsenate_reductase-like"/>
</dbReference>
<evidence type="ECO:0000256" key="3">
    <source>
        <dbReference type="PROSITE-ProRule" id="PRU01282"/>
    </source>
</evidence>
<dbReference type="NCBIfam" id="TIGR00014">
    <property type="entry name" value="arsC"/>
    <property type="match status" value="1"/>
</dbReference>
<dbReference type="PANTHER" id="PTHR30041:SF4">
    <property type="entry name" value="ARSENATE REDUCTASE"/>
    <property type="match status" value="1"/>
</dbReference>
<dbReference type="Gene3D" id="3.40.30.10">
    <property type="entry name" value="Glutaredoxin"/>
    <property type="match status" value="1"/>
</dbReference>
<accession>A0ABY5NQ39</accession>
<dbReference type="PANTHER" id="PTHR30041">
    <property type="entry name" value="ARSENATE REDUCTASE"/>
    <property type="match status" value="1"/>
</dbReference>
<gene>
    <name evidence="4" type="primary">arsC</name>
    <name evidence="4" type="ORF">NPX36_10055</name>
</gene>
<proteinExistence type="inferred from homology"/>
<name>A0ABY5NQ39_9FLAO</name>
<protein>
    <submittedName>
        <fullName evidence="4">Arsenate reductase (Glutaredoxin)</fullName>
        <ecNumber evidence="4">1.20.4.1</ecNumber>
    </submittedName>
</protein>
<evidence type="ECO:0000313" key="4">
    <source>
        <dbReference type="EMBL" id="UUV20679.1"/>
    </source>
</evidence>
<dbReference type="Pfam" id="PF03960">
    <property type="entry name" value="ArsC"/>
    <property type="match status" value="1"/>
</dbReference>
<dbReference type="RefSeq" id="WP_257498582.1">
    <property type="nucleotide sequence ID" value="NZ_CP102382.1"/>
</dbReference>
<comment type="similarity">
    <text evidence="1 3">Belongs to the ArsC family.</text>
</comment>
<sequence>MIKIFHNPKCSKSREGLCTLQDLGKEVEIVQYIKNPLSFNEIKALLKVLKIDAIDLVRTKEAVWKEHFKGKELTSDAIIQAMVDFPQLIERPIVVNGNKAVIARPAEKIKEVL</sequence>
<evidence type="ECO:0000256" key="2">
    <source>
        <dbReference type="ARBA" id="ARBA00023002"/>
    </source>
</evidence>
<dbReference type="InterPro" id="IPR006659">
    <property type="entry name" value="Arsenate_reductase"/>
</dbReference>
<reference evidence="4 5" key="1">
    <citation type="submission" date="2022-08" db="EMBL/GenBank/DDBJ databases">
        <title>Myroides zhujiangensis sp. nov., a novel bacterium isolated from sediment in the Pearl River Estuary.</title>
        <authorList>
            <person name="Cui L."/>
        </authorList>
    </citation>
    <scope>NUCLEOTIDE SEQUENCE [LARGE SCALE GENOMIC DNA]</scope>
    <source>
        <strain evidence="4 5">SCSIO 72103</strain>
    </source>
</reference>
<dbReference type="CDD" id="cd03034">
    <property type="entry name" value="ArsC_ArsC"/>
    <property type="match status" value="1"/>
</dbReference>
<dbReference type="GO" id="GO:0008794">
    <property type="term" value="F:arsenate reductase (glutaredoxin) activity"/>
    <property type="evidence" value="ECO:0007669"/>
    <property type="project" value="UniProtKB-EC"/>
</dbReference>
<evidence type="ECO:0000256" key="1">
    <source>
        <dbReference type="ARBA" id="ARBA00007198"/>
    </source>
</evidence>
<dbReference type="PROSITE" id="PS51353">
    <property type="entry name" value="ARSC"/>
    <property type="match status" value="1"/>
</dbReference>
<dbReference type="Proteomes" id="UP001317001">
    <property type="component" value="Chromosome"/>
</dbReference>
<dbReference type="EMBL" id="CP102382">
    <property type="protein sequence ID" value="UUV20679.1"/>
    <property type="molecule type" value="Genomic_DNA"/>
</dbReference>